<dbReference type="Proteomes" id="UP001224775">
    <property type="component" value="Unassembled WGS sequence"/>
</dbReference>
<evidence type="ECO:0000313" key="2">
    <source>
        <dbReference type="Proteomes" id="UP001224775"/>
    </source>
</evidence>
<gene>
    <name evidence="1" type="ORF">QTG54_013788</name>
</gene>
<name>A0AAD8XY62_9STRA</name>
<evidence type="ECO:0000313" key="1">
    <source>
        <dbReference type="EMBL" id="KAK1735625.1"/>
    </source>
</evidence>
<dbReference type="EMBL" id="JATAAI010000033">
    <property type="protein sequence ID" value="KAK1735625.1"/>
    <property type="molecule type" value="Genomic_DNA"/>
</dbReference>
<reference evidence="1" key="1">
    <citation type="submission" date="2023-06" db="EMBL/GenBank/DDBJ databases">
        <title>Survivors Of The Sea: Transcriptome response of Skeletonema marinoi to long-term dormancy.</title>
        <authorList>
            <person name="Pinder M.I.M."/>
            <person name="Kourtchenko O."/>
            <person name="Robertson E.K."/>
            <person name="Larsson T."/>
            <person name="Maumus F."/>
            <person name="Osuna-Cruz C.M."/>
            <person name="Vancaester E."/>
            <person name="Stenow R."/>
            <person name="Vandepoele K."/>
            <person name="Ploug H."/>
            <person name="Bruchert V."/>
            <person name="Godhe A."/>
            <person name="Topel M."/>
        </authorList>
    </citation>
    <scope>NUCLEOTIDE SEQUENCE</scope>
    <source>
        <strain evidence="1">R05AC</strain>
    </source>
</reference>
<accession>A0AAD8XY62</accession>
<sequence>MRWSSGFPTRVPKFVLSQLTEAKFGGGLETIEEGAFVGCQSSLRRIAIPLKYDLFTLNSNERYDQFDYCDELEIVELVGSIHKTISYLSLQILWRNEMNQEIDRINQVLPTTRIRRKTWVIRE</sequence>
<dbReference type="AlphaFoldDB" id="A0AAD8XY62"/>
<keyword evidence="2" id="KW-1185">Reference proteome</keyword>
<organism evidence="1 2">
    <name type="scientific">Skeletonema marinoi</name>
    <dbReference type="NCBI Taxonomy" id="267567"/>
    <lineage>
        <taxon>Eukaryota</taxon>
        <taxon>Sar</taxon>
        <taxon>Stramenopiles</taxon>
        <taxon>Ochrophyta</taxon>
        <taxon>Bacillariophyta</taxon>
        <taxon>Coscinodiscophyceae</taxon>
        <taxon>Thalassiosirophycidae</taxon>
        <taxon>Thalassiosirales</taxon>
        <taxon>Skeletonemataceae</taxon>
        <taxon>Skeletonema</taxon>
        <taxon>Skeletonema marinoi-dohrnii complex</taxon>
    </lineage>
</organism>
<proteinExistence type="predicted"/>
<comment type="caution">
    <text evidence="1">The sequence shown here is derived from an EMBL/GenBank/DDBJ whole genome shotgun (WGS) entry which is preliminary data.</text>
</comment>
<protein>
    <submittedName>
        <fullName evidence="1">Uncharacterized protein</fullName>
    </submittedName>
</protein>